<evidence type="ECO:0000256" key="2">
    <source>
        <dbReference type="PROSITE-ProRule" id="PRU00302"/>
    </source>
</evidence>
<dbReference type="EMBL" id="CAJPEX010010319">
    <property type="protein sequence ID" value="CAG0925040.1"/>
    <property type="molecule type" value="Genomic_DNA"/>
</dbReference>
<keyword evidence="1 2" id="KW-1015">Disulfide bond</keyword>
<name>A0A7R9C078_9CRUS</name>
<dbReference type="EMBL" id="OA892356">
    <property type="protein sequence ID" value="CAD7284888.1"/>
    <property type="molecule type" value="Genomic_DNA"/>
</dbReference>
<keyword evidence="2" id="KW-0768">Sushi</keyword>
<keyword evidence="6" id="KW-1185">Reference proteome</keyword>
<feature type="region of interest" description="Disordered" evidence="3">
    <location>
        <begin position="78"/>
        <end position="114"/>
    </location>
</feature>
<gene>
    <name evidence="5" type="ORF">NMOB1V02_LOCUS12490</name>
</gene>
<evidence type="ECO:0000313" key="5">
    <source>
        <dbReference type="EMBL" id="CAD7284888.1"/>
    </source>
</evidence>
<evidence type="ECO:0000259" key="4">
    <source>
        <dbReference type="PROSITE" id="PS50923"/>
    </source>
</evidence>
<dbReference type="Proteomes" id="UP000678499">
    <property type="component" value="Unassembled WGS sequence"/>
</dbReference>
<dbReference type="Gene3D" id="2.10.70.10">
    <property type="entry name" value="Complement Module, domain 1"/>
    <property type="match status" value="1"/>
</dbReference>
<dbReference type="InterPro" id="IPR035976">
    <property type="entry name" value="Sushi/SCR/CCP_sf"/>
</dbReference>
<dbReference type="CDD" id="cd00033">
    <property type="entry name" value="CCP"/>
    <property type="match status" value="1"/>
</dbReference>
<protein>
    <recommendedName>
        <fullName evidence="4">Sushi domain-containing protein</fullName>
    </recommendedName>
</protein>
<dbReference type="InterPro" id="IPR000436">
    <property type="entry name" value="Sushi_SCR_CCP_dom"/>
</dbReference>
<feature type="domain" description="Sushi" evidence="4">
    <location>
        <begin position="37"/>
        <end position="70"/>
    </location>
</feature>
<dbReference type="SUPFAM" id="SSF57535">
    <property type="entry name" value="Complement control module/SCR domain"/>
    <property type="match status" value="1"/>
</dbReference>
<evidence type="ECO:0000313" key="6">
    <source>
        <dbReference type="Proteomes" id="UP000678499"/>
    </source>
</evidence>
<evidence type="ECO:0000256" key="1">
    <source>
        <dbReference type="ARBA" id="ARBA00023157"/>
    </source>
</evidence>
<accession>A0A7R9C078</accession>
<dbReference type="PROSITE" id="PS50923">
    <property type="entry name" value="SUSHI"/>
    <property type="match status" value="1"/>
</dbReference>
<evidence type="ECO:0000256" key="3">
    <source>
        <dbReference type="SAM" id="MobiDB-lite"/>
    </source>
</evidence>
<feature type="disulfide bond" evidence="2">
    <location>
        <begin position="41"/>
        <end position="68"/>
    </location>
</feature>
<dbReference type="Pfam" id="PF00084">
    <property type="entry name" value="Sushi"/>
    <property type="match status" value="1"/>
</dbReference>
<organism evidence="5">
    <name type="scientific">Notodromas monacha</name>
    <dbReference type="NCBI Taxonomy" id="399045"/>
    <lineage>
        <taxon>Eukaryota</taxon>
        <taxon>Metazoa</taxon>
        <taxon>Ecdysozoa</taxon>
        <taxon>Arthropoda</taxon>
        <taxon>Crustacea</taxon>
        <taxon>Oligostraca</taxon>
        <taxon>Ostracoda</taxon>
        <taxon>Podocopa</taxon>
        <taxon>Podocopida</taxon>
        <taxon>Cypridocopina</taxon>
        <taxon>Cypridoidea</taxon>
        <taxon>Cyprididae</taxon>
        <taxon>Notodromas</taxon>
    </lineage>
</organism>
<sequence>MDYQASHSIQIAMNTVQLIISLLNKRSAMETARTIKVTFRCKPGYEETTTGTLECSANGSWLGEPTTCNEITTTTTAVPTTTTETPTTETSTTTTTEAPTTSTRTKPAIIPASPYFSPPSPEGFDKFGYKELDMVSGNMLLKYFNVLYICFNVL</sequence>
<reference evidence="5" key="1">
    <citation type="submission" date="2020-11" db="EMBL/GenBank/DDBJ databases">
        <authorList>
            <person name="Tran Van P."/>
        </authorList>
    </citation>
    <scope>NUCLEOTIDE SEQUENCE</scope>
</reference>
<proteinExistence type="predicted"/>
<feature type="compositionally biased region" description="Low complexity" evidence="3">
    <location>
        <begin position="78"/>
        <end position="105"/>
    </location>
</feature>
<comment type="caution">
    <text evidence="2">Lacks conserved residue(s) required for the propagation of feature annotation.</text>
</comment>
<feature type="non-terminal residue" evidence="5">
    <location>
        <position position="1"/>
    </location>
</feature>
<dbReference type="AlphaFoldDB" id="A0A7R9C078"/>